<dbReference type="RefSeq" id="WP_147014241.1">
    <property type="nucleotide sequence ID" value="NZ_VORB01000004.1"/>
</dbReference>
<organism evidence="3 4">
    <name type="scientific">Luteibaculum oceani</name>
    <dbReference type="NCBI Taxonomy" id="1294296"/>
    <lineage>
        <taxon>Bacteria</taxon>
        <taxon>Pseudomonadati</taxon>
        <taxon>Bacteroidota</taxon>
        <taxon>Flavobacteriia</taxon>
        <taxon>Flavobacteriales</taxon>
        <taxon>Luteibaculaceae</taxon>
        <taxon>Luteibaculum</taxon>
    </lineage>
</organism>
<dbReference type="SFLD" id="SFLDS00001">
    <property type="entry name" value="Enolase"/>
    <property type="match status" value="1"/>
</dbReference>
<evidence type="ECO:0000313" key="3">
    <source>
        <dbReference type="EMBL" id="TXC81512.1"/>
    </source>
</evidence>
<feature type="domain" description="Mandelate racemase/muconate lactonizing enzyme C-terminal" evidence="2">
    <location>
        <begin position="131"/>
        <end position="227"/>
    </location>
</feature>
<gene>
    <name evidence="3" type="ORF">FRX97_05760</name>
</gene>
<dbReference type="InterPro" id="IPR029017">
    <property type="entry name" value="Enolase-like_N"/>
</dbReference>
<dbReference type="OrthoDB" id="9766759at2"/>
<dbReference type="InterPro" id="IPR036849">
    <property type="entry name" value="Enolase-like_C_sf"/>
</dbReference>
<keyword evidence="4" id="KW-1185">Reference proteome</keyword>
<dbReference type="Pfam" id="PF13378">
    <property type="entry name" value="MR_MLE_C"/>
    <property type="match status" value="1"/>
</dbReference>
<dbReference type="SMART" id="SM00922">
    <property type="entry name" value="MR_MLE"/>
    <property type="match status" value="1"/>
</dbReference>
<dbReference type="GO" id="GO:0016854">
    <property type="term" value="F:racemase and epimerase activity"/>
    <property type="evidence" value="ECO:0007669"/>
    <property type="project" value="UniProtKB-ARBA"/>
</dbReference>
<dbReference type="SUPFAM" id="SSF54826">
    <property type="entry name" value="Enolase N-terminal domain-like"/>
    <property type="match status" value="1"/>
</dbReference>
<dbReference type="Gene3D" id="3.30.390.10">
    <property type="entry name" value="Enolase-like, N-terminal domain"/>
    <property type="match status" value="1"/>
</dbReference>
<evidence type="ECO:0000313" key="4">
    <source>
        <dbReference type="Proteomes" id="UP000321168"/>
    </source>
</evidence>
<dbReference type="SFLD" id="SFLDF00009">
    <property type="entry name" value="o-succinylbenzoate_synthase"/>
    <property type="match status" value="1"/>
</dbReference>
<dbReference type="CDD" id="cd03320">
    <property type="entry name" value="OSBS"/>
    <property type="match status" value="1"/>
</dbReference>
<dbReference type="SUPFAM" id="SSF51604">
    <property type="entry name" value="Enolase C-terminal domain-like"/>
    <property type="match status" value="1"/>
</dbReference>
<dbReference type="InterPro" id="IPR029065">
    <property type="entry name" value="Enolase_C-like"/>
</dbReference>
<dbReference type="GO" id="GO:0009063">
    <property type="term" value="P:amino acid catabolic process"/>
    <property type="evidence" value="ECO:0007669"/>
    <property type="project" value="InterPro"/>
</dbReference>
<dbReference type="InterPro" id="IPR013342">
    <property type="entry name" value="Mandelate_racemase_C"/>
</dbReference>
<dbReference type="PROSITE" id="PS00909">
    <property type="entry name" value="MR_MLE_2"/>
    <property type="match status" value="1"/>
</dbReference>
<sequence length="345" mass="38590">MLKLDYIKHDCIFIRPGGTSRGVLKTKPSWIIKVSDLETGRFGLGEASIIPKLNPESETDVVNTLQWLKNHINQPAGYLDEYLINIPSVRFGIESALLDLKNGGNQIYFESDFIDKEKPIVINGLIWMNDFETMKSELENKVEQGFKCIKIKVGAIDLAEELKLVAFARSLSDSLVIRLDANGAFLPEFALNTLKTFAEFNIHSIEQPIKAGQILEMEKLCRVSPIPIALDEELIGINEPQAKQELIQKIKPQYIILKPSLLGGIASSEEWIKEAEKIGVGWWLTSALESNIGLNIIAQWAGKKNHHMPQGLGTGKLFSNNFEGPLHLIGEELYYNPKCPINSPL</sequence>
<dbReference type="PANTHER" id="PTHR48073">
    <property type="entry name" value="O-SUCCINYLBENZOATE SYNTHASE-RELATED"/>
    <property type="match status" value="1"/>
</dbReference>
<evidence type="ECO:0000256" key="1">
    <source>
        <dbReference type="ARBA" id="ARBA00022723"/>
    </source>
</evidence>
<reference evidence="3 4" key="1">
    <citation type="submission" date="2019-08" db="EMBL/GenBank/DDBJ databases">
        <title>Genome of Luteibaculum oceani JCM 18817.</title>
        <authorList>
            <person name="Bowman J.P."/>
        </authorList>
    </citation>
    <scope>NUCLEOTIDE SEQUENCE [LARGE SCALE GENOMIC DNA]</scope>
    <source>
        <strain evidence="3 4">JCM 18817</strain>
    </source>
</reference>
<dbReference type="EMBL" id="VORB01000004">
    <property type="protein sequence ID" value="TXC81512.1"/>
    <property type="molecule type" value="Genomic_DNA"/>
</dbReference>
<evidence type="ECO:0000259" key="2">
    <source>
        <dbReference type="SMART" id="SM00922"/>
    </source>
</evidence>
<proteinExistence type="predicted"/>
<dbReference type="Proteomes" id="UP000321168">
    <property type="component" value="Unassembled WGS sequence"/>
</dbReference>
<name>A0A5C6V855_9FLAO</name>
<protein>
    <submittedName>
        <fullName evidence="3">O-succinylbenzoate synthase</fullName>
    </submittedName>
</protein>
<keyword evidence="1" id="KW-0479">Metal-binding</keyword>
<dbReference type="AlphaFoldDB" id="A0A5C6V855"/>
<dbReference type="PANTHER" id="PTHR48073:SF2">
    <property type="entry name" value="O-SUCCINYLBENZOATE SYNTHASE"/>
    <property type="match status" value="1"/>
</dbReference>
<dbReference type="InterPro" id="IPR018110">
    <property type="entry name" value="Mandel_Rmase/mucon_lact_enz_CS"/>
</dbReference>
<dbReference type="SFLD" id="SFLDG00180">
    <property type="entry name" value="muconate_cycloisomerase"/>
    <property type="match status" value="1"/>
</dbReference>
<accession>A0A5C6V855</accession>
<comment type="caution">
    <text evidence="3">The sequence shown here is derived from an EMBL/GenBank/DDBJ whole genome shotgun (WGS) entry which is preliminary data.</text>
</comment>
<dbReference type="Gene3D" id="3.20.20.120">
    <property type="entry name" value="Enolase-like C-terminal domain"/>
    <property type="match status" value="1"/>
</dbReference>
<dbReference type="GO" id="GO:0046872">
    <property type="term" value="F:metal ion binding"/>
    <property type="evidence" value="ECO:0007669"/>
    <property type="project" value="UniProtKB-KW"/>
</dbReference>